<gene>
    <name evidence="2" type="ORF">BUALT_Bualt02G0214400</name>
</gene>
<sequence>MLAVFDHALAKGPEALKDPDMHLAPSSARKDGLFSVVDDIFCLFQGHIENIAPLKQQYGPSKTADEVRIEAYRTLWDRCPYPADHVVRDFKGKFTFILYDSTSIPFYRGVDSNNDLVLSDDEAIAKKASGKSPA</sequence>
<comment type="caution">
    <text evidence="2">The sequence shown here is derived from an EMBL/GenBank/DDBJ whole genome shotgun (WGS) entry which is preliminary data.</text>
</comment>
<evidence type="ECO:0000313" key="3">
    <source>
        <dbReference type="Proteomes" id="UP000826271"/>
    </source>
</evidence>
<name>A0AAV6YD62_9LAMI</name>
<dbReference type="AlphaFoldDB" id="A0AAV6YD62"/>
<dbReference type="PANTHER" id="PTHR45952">
    <property type="entry name" value="ALUMINUM INDUCED PROTEIN WITH YGL AND LRDR MOTIFS"/>
    <property type="match status" value="1"/>
</dbReference>
<accession>A0AAV6YD62</accession>
<dbReference type="PANTHER" id="PTHR45952:SF4">
    <property type="entry name" value="ALUMINUM INDUCED PROTEIN WITH YGL AND LRDR MOTIFS"/>
    <property type="match status" value="1"/>
</dbReference>
<reference evidence="2" key="1">
    <citation type="submission" date="2019-10" db="EMBL/GenBank/DDBJ databases">
        <authorList>
            <person name="Zhang R."/>
            <person name="Pan Y."/>
            <person name="Wang J."/>
            <person name="Ma R."/>
            <person name="Yu S."/>
        </authorList>
    </citation>
    <scope>NUCLEOTIDE SEQUENCE</scope>
    <source>
        <strain evidence="2">LA-IB0</strain>
        <tissue evidence="2">Leaf</tissue>
    </source>
</reference>
<keyword evidence="3" id="KW-1185">Reference proteome</keyword>
<dbReference type="InterPro" id="IPR024286">
    <property type="entry name" value="DUF3700"/>
</dbReference>
<dbReference type="SMART" id="SM01172">
    <property type="entry name" value="DUF3700"/>
    <property type="match status" value="1"/>
</dbReference>
<dbReference type="Proteomes" id="UP000826271">
    <property type="component" value="Unassembled WGS sequence"/>
</dbReference>
<organism evidence="2 3">
    <name type="scientific">Buddleja alternifolia</name>
    <dbReference type="NCBI Taxonomy" id="168488"/>
    <lineage>
        <taxon>Eukaryota</taxon>
        <taxon>Viridiplantae</taxon>
        <taxon>Streptophyta</taxon>
        <taxon>Embryophyta</taxon>
        <taxon>Tracheophyta</taxon>
        <taxon>Spermatophyta</taxon>
        <taxon>Magnoliopsida</taxon>
        <taxon>eudicotyledons</taxon>
        <taxon>Gunneridae</taxon>
        <taxon>Pentapetalae</taxon>
        <taxon>asterids</taxon>
        <taxon>lamiids</taxon>
        <taxon>Lamiales</taxon>
        <taxon>Scrophulariaceae</taxon>
        <taxon>Buddlejeae</taxon>
        <taxon>Buddleja</taxon>
    </lineage>
</organism>
<proteinExistence type="predicted"/>
<dbReference type="InterPro" id="IPR044828">
    <property type="entry name" value="TSJT1-like"/>
</dbReference>
<dbReference type="EMBL" id="WHWC01000002">
    <property type="protein sequence ID" value="KAG8389295.1"/>
    <property type="molecule type" value="Genomic_DNA"/>
</dbReference>
<protein>
    <recommendedName>
        <fullName evidence="1">DUF3700 domain-containing protein</fullName>
    </recommendedName>
</protein>
<feature type="domain" description="DUF3700" evidence="1">
    <location>
        <begin position="2"/>
        <end position="134"/>
    </location>
</feature>
<evidence type="ECO:0000259" key="1">
    <source>
        <dbReference type="SMART" id="SM01172"/>
    </source>
</evidence>
<evidence type="ECO:0000313" key="2">
    <source>
        <dbReference type="EMBL" id="KAG8389295.1"/>
    </source>
</evidence>
<dbReference type="Pfam" id="PF12481">
    <property type="entry name" value="DUF3700"/>
    <property type="match status" value="1"/>
</dbReference>